<dbReference type="AlphaFoldDB" id="A0A4Q9PUY9"/>
<gene>
    <name evidence="2" type="ORF">BD310DRAFT_977368</name>
</gene>
<dbReference type="Gene3D" id="3.90.920.10">
    <property type="entry name" value="DNA primase, PRIM domain"/>
    <property type="match status" value="1"/>
</dbReference>
<proteinExistence type="inferred from homology"/>
<protein>
    <submittedName>
        <fullName evidence="2">Uncharacterized protein</fullName>
    </submittedName>
</protein>
<evidence type="ECO:0000313" key="2">
    <source>
        <dbReference type="EMBL" id="TBU58361.1"/>
    </source>
</evidence>
<evidence type="ECO:0000313" key="3">
    <source>
        <dbReference type="Proteomes" id="UP000292082"/>
    </source>
</evidence>
<evidence type="ECO:0000256" key="1">
    <source>
        <dbReference type="ARBA" id="ARBA00009762"/>
    </source>
</evidence>
<keyword evidence="3" id="KW-1185">Reference proteome</keyword>
<sequence length="131" mass="15069">MNPGNAASLSLERAPDHPPLRLRARRLQVYALLLLSIFTRLNHERAPTKLSTHRNFMFTLHGVVYLRYNSFATPHDLKKQVCAYNPTRFEIGLVYFARKTVRSVAFAPQLRELIINMGMFDCVTADICCRC</sequence>
<dbReference type="STRING" id="114155.A0A4Q9PUY9"/>
<dbReference type="SUPFAM" id="SSF56747">
    <property type="entry name" value="Prim-pol domain"/>
    <property type="match status" value="1"/>
</dbReference>
<reference evidence="2 3" key="1">
    <citation type="submission" date="2019-01" db="EMBL/GenBank/DDBJ databases">
        <title>Draft genome sequences of three monokaryotic isolates of the white-rot basidiomycete fungus Dichomitus squalens.</title>
        <authorList>
            <consortium name="DOE Joint Genome Institute"/>
            <person name="Lopez S.C."/>
            <person name="Andreopoulos B."/>
            <person name="Pangilinan J."/>
            <person name="Lipzen A."/>
            <person name="Riley R."/>
            <person name="Ahrendt S."/>
            <person name="Ng V."/>
            <person name="Barry K."/>
            <person name="Daum C."/>
            <person name="Grigoriev I.V."/>
            <person name="Hilden K.S."/>
            <person name="Makela M.R."/>
            <person name="de Vries R.P."/>
        </authorList>
    </citation>
    <scope>NUCLEOTIDE SEQUENCE [LARGE SCALE GENOMIC DNA]</scope>
    <source>
        <strain evidence="2 3">CBS 464.89</strain>
    </source>
</reference>
<comment type="similarity">
    <text evidence="1">Belongs to the eukaryotic-type primase small subunit family.</text>
</comment>
<organism evidence="2 3">
    <name type="scientific">Dichomitus squalens</name>
    <dbReference type="NCBI Taxonomy" id="114155"/>
    <lineage>
        <taxon>Eukaryota</taxon>
        <taxon>Fungi</taxon>
        <taxon>Dikarya</taxon>
        <taxon>Basidiomycota</taxon>
        <taxon>Agaricomycotina</taxon>
        <taxon>Agaricomycetes</taxon>
        <taxon>Polyporales</taxon>
        <taxon>Polyporaceae</taxon>
        <taxon>Dichomitus</taxon>
    </lineage>
</organism>
<dbReference type="EMBL" id="ML145125">
    <property type="protein sequence ID" value="TBU58361.1"/>
    <property type="molecule type" value="Genomic_DNA"/>
</dbReference>
<dbReference type="PANTHER" id="PTHR10536">
    <property type="entry name" value="DNA PRIMASE SMALL SUBUNIT"/>
    <property type="match status" value="1"/>
</dbReference>
<accession>A0A4Q9PUY9</accession>
<dbReference type="Proteomes" id="UP000292082">
    <property type="component" value="Unassembled WGS sequence"/>
</dbReference>
<name>A0A4Q9PUY9_9APHY</name>